<keyword evidence="3" id="KW-1185">Reference proteome</keyword>
<evidence type="ECO:0000313" key="3">
    <source>
        <dbReference type="Proteomes" id="UP001196565"/>
    </source>
</evidence>
<sequence>MTAAQGTILKASEDKRRLYGVALVAGVVDTQGDLIDEVELEEAAVRSMRAGIAARMQHDGVDRGQVIASFPMTREIAAALGFTLPTGNGLWLVGLEFAPEAWPAVRAAVAAGAGLSIGGSGVRT</sequence>
<dbReference type="EMBL" id="JAHYBZ010000002">
    <property type="protein sequence ID" value="MBW6397493.1"/>
    <property type="molecule type" value="Genomic_DNA"/>
</dbReference>
<comment type="caution">
    <text evidence="2">The sequence shown here is derived from an EMBL/GenBank/DDBJ whole genome shotgun (WGS) entry which is preliminary data.</text>
</comment>
<dbReference type="InterPro" id="IPR027924">
    <property type="entry name" value="XkdF"/>
</dbReference>
<protein>
    <recommendedName>
        <fullName evidence="1">Phage-like element PBSX protein XkdF domain-containing protein</fullName>
    </recommendedName>
</protein>
<accession>A0ABS7A5N2</accession>
<dbReference type="Proteomes" id="UP001196565">
    <property type="component" value="Unassembled WGS sequence"/>
</dbReference>
<organism evidence="2 3">
    <name type="scientific">Roseomonas alba</name>
    <dbReference type="NCBI Taxonomy" id="2846776"/>
    <lineage>
        <taxon>Bacteria</taxon>
        <taxon>Pseudomonadati</taxon>
        <taxon>Pseudomonadota</taxon>
        <taxon>Alphaproteobacteria</taxon>
        <taxon>Acetobacterales</taxon>
        <taxon>Roseomonadaceae</taxon>
        <taxon>Roseomonas</taxon>
    </lineage>
</organism>
<dbReference type="RefSeq" id="WP_219762102.1">
    <property type="nucleotide sequence ID" value="NZ_JAHYBZ010000002.1"/>
</dbReference>
<dbReference type="Pfam" id="PF14550">
    <property type="entry name" value="Peptidase_S78_2"/>
    <property type="match status" value="1"/>
</dbReference>
<gene>
    <name evidence="2" type="ORF">KPL78_06525</name>
</gene>
<evidence type="ECO:0000259" key="1">
    <source>
        <dbReference type="Pfam" id="PF14550"/>
    </source>
</evidence>
<feature type="domain" description="Phage-like element PBSX protein XkdF" evidence="1">
    <location>
        <begin position="7"/>
        <end position="120"/>
    </location>
</feature>
<proteinExistence type="predicted"/>
<name>A0ABS7A5N2_9PROT</name>
<evidence type="ECO:0000313" key="2">
    <source>
        <dbReference type="EMBL" id="MBW6397493.1"/>
    </source>
</evidence>
<reference evidence="2 3" key="1">
    <citation type="submission" date="2021-07" db="EMBL/GenBank/DDBJ databases">
        <authorList>
            <person name="So Y."/>
        </authorList>
    </citation>
    <scope>NUCLEOTIDE SEQUENCE [LARGE SCALE GENOMIC DNA]</scope>
    <source>
        <strain evidence="2 3">HJA6</strain>
    </source>
</reference>